<dbReference type="NCBIfam" id="NF005589">
    <property type="entry name" value="PRK07314.1"/>
    <property type="match status" value="1"/>
</dbReference>
<dbReference type="InterPro" id="IPR017568">
    <property type="entry name" value="3-oxoacyl-ACP_synth-2"/>
</dbReference>
<dbReference type="EMBL" id="GL882879">
    <property type="protein sequence ID" value="EGF83959.1"/>
    <property type="molecule type" value="Genomic_DNA"/>
</dbReference>
<feature type="active site" description="For beta-ketoacyl synthase activity" evidence="9">
    <location>
        <position position="174"/>
    </location>
</feature>
<comment type="similarity">
    <text evidence="1 8 10">Belongs to the thiolase-like superfamily. Beta-ketoacyl-ACP synthases family.</text>
</comment>
<dbReference type="OrthoDB" id="5334845at2759"/>
<evidence type="ECO:0000256" key="7">
    <source>
        <dbReference type="ARBA" id="ARBA00023315"/>
    </source>
</evidence>
<dbReference type="Proteomes" id="UP000007241">
    <property type="component" value="Unassembled WGS sequence"/>
</dbReference>
<proteinExistence type="inferred from homology"/>
<dbReference type="SUPFAM" id="SSF53901">
    <property type="entry name" value="Thiolase-like"/>
    <property type="match status" value="2"/>
</dbReference>
<dbReference type="InterPro" id="IPR020841">
    <property type="entry name" value="PKS_Beta-ketoAc_synthase_dom"/>
</dbReference>
<dbReference type="PANTHER" id="PTHR11712:SF336">
    <property type="entry name" value="3-OXOACYL-[ACYL-CARRIER-PROTEIN] SYNTHASE, MITOCHONDRIAL"/>
    <property type="match status" value="1"/>
</dbReference>
<keyword evidence="3 8" id="KW-0808">Transferase</keyword>
<dbReference type="Pfam" id="PF00109">
    <property type="entry name" value="ketoacyl-synt"/>
    <property type="match status" value="1"/>
</dbReference>
<dbReference type="OMA" id="QIGHCLG"/>
<dbReference type="RefSeq" id="XP_006676291.1">
    <property type="nucleotide sequence ID" value="XM_006676228.1"/>
</dbReference>
<dbReference type="PIRSF" id="PIRSF000447">
    <property type="entry name" value="KAS_II"/>
    <property type="match status" value="1"/>
</dbReference>
<evidence type="ECO:0000256" key="3">
    <source>
        <dbReference type="ARBA" id="ARBA00022679"/>
    </source>
</evidence>
<gene>
    <name evidence="12" type="ORF">BATDEDRAFT_85512</name>
</gene>
<keyword evidence="4" id="KW-0276">Fatty acid metabolism</keyword>
<dbReference type="PANTHER" id="PTHR11712">
    <property type="entry name" value="POLYKETIDE SYNTHASE-RELATED"/>
    <property type="match status" value="1"/>
</dbReference>
<dbReference type="Pfam" id="PF02801">
    <property type="entry name" value="Ketoacyl-synt_C"/>
    <property type="match status" value="1"/>
</dbReference>
<evidence type="ECO:0000313" key="12">
    <source>
        <dbReference type="EMBL" id="EGF83959.1"/>
    </source>
</evidence>
<accession>F4NTZ6</accession>
<dbReference type="GeneID" id="18242091"/>
<dbReference type="InterPro" id="IPR016039">
    <property type="entry name" value="Thiolase-like"/>
</dbReference>
<dbReference type="PROSITE" id="PS52004">
    <property type="entry name" value="KS3_2"/>
    <property type="match status" value="1"/>
</dbReference>
<dbReference type="FunCoup" id="F4NTZ6">
    <property type="interactions" value="278"/>
</dbReference>
<feature type="domain" description="Ketosynthase family 3 (KS3)" evidence="11">
    <location>
        <begin position="3"/>
        <end position="432"/>
    </location>
</feature>
<evidence type="ECO:0000256" key="8">
    <source>
        <dbReference type="PIRNR" id="PIRNR000447"/>
    </source>
</evidence>
<reference evidence="12 13" key="1">
    <citation type="submission" date="2009-12" db="EMBL/GenBank/DDBJ databases">
        <title>The draft genome of Batrachochytrium dendrobatidis.</title>
        <authorList>
            <consortium name="US DOE Joint Genome Institute (JGI-PGF)"/>
            <person name="Kuo A."/>
            <person name="Salamov A."/>
            <person name="Schmutz J."/>
            <person name="Lucas S."/>
            <person name="Pitluck S."/>
            <person name="Rosenblum E."/>
            <person name="Stajich J."/>
            <person name="Eisen M."/>
            <person name="Grigoriev I.V."/>
        </authorList>
    </citation>
    <scope>NUCLEOTIDE SEQUENCE [LARGE SCALE GENOMIC DNA]</scope>
    <source>
        <strain evidence="13">JAM81 / FGSC 10211</strain>
    </source>
</reference>
<evidence type="ECO:0000256" key="1">
    <source>
        <dbReference type="ARBA" id="ARBA00008467"/>
    </source>
</evidence>
<dbReference type="InterPro" id="IPR014030">
    <property type="entry name" value="Ketoacyl_synth_N"/>
</dbReference>
<dbReference type="NCBIfam" id="TIGR03150">
    <property type="entry name" value="fabF"/>
    <property type="match status" value="1"/>
</dbReference>
<dbReference type="InterPro" id="IPR014031">
    <property type="entry name" value="Ketoacyl_synth_C"/>
</dbReference>
<evidence type="ECO:0000256" key="10">
    <source>
        <dbReference type="RuleBase" id="RU003694"/>
    </source>
</evidence>
<evidence type="ECO:0000256" key="2">
    <source>
        <dbReference type="ARBA" id="ARBA00022516"/>
    </source>
</evidence>
<name>F4NTZ6_BATDJ</name>
<dbReference type="FunFam" id="3.40.47.10:FF:000009">
    <property type="entry name" value="3-oxoacyl-[acyl-carrier-protein] synthase 2"/>
    <property type="match status" value="1"/>
</dbReference>
<dbReference type="InParanoid" id="F4NTZ6"/>
<keyword evidence="13" id="KW-1185">Reference proteome</keyword>
<dbReference type="InterPro" id="IPR018201">
    <property type="entry name" value="Ketoacyl_synth_AS"/>
</dbReference>
<dbReference type="STRING" id="684364.F4NTZ6"/>
<evidence type="ECO:0000313" key="13">
    <source>
        <dbReference type="Proteomes" id="UP000007241"/>
    </source>
</evidence>
<keyword evidence="2 8" id="KW-0444">Lipid biosynthesis</keyword>
<protein>
    <recommendedName>
        <fullName evidence="8">3-oxoacyl-[acyl-carrier-protein] synthase</fullName>
    </recommendedName>
</protein>
<dbReference type="GO" id="GO:0005739">
    <property type="term" value="C:mitochondrion"/>
    <property type="evidence" value="ECO:0000318"/>
    <property type="project" value="GO_Central"/>
</dbReference>
<organism evidence="12 13">
    <name type="scientific">Batrachochytrium dendrobatidis (strain JAM81 / FGSC 10211)</name>
    <name type="common">Frog chytrid fungus</name>
    <dbReference type="NCBI Taxonomy" id="684364"/>
    <lineage>
        <taxon>Eukaryota</taxon>
        <taxon>Fungi</taxon>
        <taxon>Fungi incertae sedis</taxon>
        <taxon>Chytridiomycota</taxon>
        <taxon>Chytridiomycota incertae sedis</taxon>
        <taxon>Chytridiomycetes</taxon>
        <taxon>Rhizophydiales</taxon>
        <taxon>Rhizophydiales incertae sedis</taxon>
        <taxon>Batrachochytrium</taxon>
    </lineage>
</organism>
<dbReference type="PROSITE" id="PS00606">
    <property type="entry name" value="KS3_1"/>
    <property type="match status" value="1"/>
</dbReference>
<dbReference type="Gene3D" id="3.40.47.10">
    <property type="match status" value="1"/>
</dbReference>
<dbReference type="CDD" id="cd00834">
    <property type="entry name" value="KAS_I_II"/>
    <property type="match status" value="1"/>
</dbReference>
<keyword evidence="6 8" id="KW-0275">Fatty acid biosynthesis</keyword>
<dbReference type="GO" id="GO:0006633">
    <property type="term" value="P:fatty acid biosynthetic process"/>
    <property type="evidence" value="ECO:0000318"/>
    <property type="project" value="GO_Central"/>
</dbReference>
<keyword evidence="5" id="KW-0443">Lipid metabolism</keyword>
<dbReference type="SMART" id="SM00825">
    <property type="entry name" value="PKS_KS"/>
    <property type="match status" value="1"/>
</dbReference>
<evidence type="ECO:0000256" key="4">
    <source>
        <dbReference type="ARBA" id="ARBA00022832"/>
    </source>
</evidence>
<dbReference type="HOGENOM" id="CLU_000022_69_2_1"/>
<evidence type="ECO:0000256" key="5">
    <source>
        <dbReference type="ARBA" id="ARBA00023098"/>
    </source>
</evidence>
<evidence type="ECO:0000259" key="11">
    <source>
        <dbReference type="PROSITE" id="PS52004"/>
    </source>
</evidence>
<keyword evidence="7" id="KW-0012">Acyltransferase</keyword>
<dbReference type="AlphaFoldDB" id="F4NTZ6"/>
<sequence>MARRRVVVTGLGLVTPLGCDVSHVWSRLLSGDSGIVSLAGRTHLPTGLTYADISSQVAALVPTDPTIPYSFNASAEFSKNDEKKMPPFILYARYAASRALKDAAWIPSTNQDQERTARMGCIDDTVNLGQVMVTHGIRKVSPYLVPRLLINMASGHISIEHKLKGPNHSVSTACATGAHAIGDAMRFIQYGDADVMVAGGTESAISPISMAGFAKAKSLSTKYNNKPIEASRPFDRDRDGFVMGEGAGVVVLEEMDHAVKRGAKIYAELSGYGLSGDAHHMTAPPENAHGAARAMRRSLQIAGLHPNEIDYVNAHATSTEIGDLAETRAIRDVLGQNVAVSSTKGAIGHLLGAAGSVEAIFTILSLHTNMIPPTLNLHNLEPKSEFCLDYVANKARDTNKLMQRSGTGIGIGAALTNSFGFGGTNASLCFKKWL</sequence>
<evidence type="ECO:0000256" key="9">
    <source>
        <dbReference type="PIRSR" id="PIRSR000447-1"/>
    </source>
</evidence>
<dbReference type="InterPro" id="IPR000794">
    <property type="entry name" value="Beta-ketoacyl_synthase"/>
</dbReference>
<evidence type="ECO:0000256" key="6">
    <source>
        <dbReference type="ARBA" id="ARBA00023160"/>
    </source>
</evidence>
<dbReference type="GO" id="GO:0004315">
    <property type="term" value="F:3-oxoacyl-[acyl-carrier-protein] synthase activity"/>
    <property type="evidence" value="ECO:0000318"/>
    <property type="project" value="GO_Central"/>
</dbReference>